<evidence type="ECO:0000256" key="2">
    <source>
        <dbReference type="SAM" id="SignalP"/>
    </source>
</evidence>
<feature type="region of interest" description="Disordered" evidence="1">
    <location>
        <begin position="33"/>
        <end position="55"/>
    </location>
</feature>
<gene>
    <name evidence="3" type="ORF">Fcan01_04993</name>
</gene>
<keyword evidence="2" id="KW-0732">Signal</keyword>
<feature type="signal peptide" evidence="2">
    <location>
        <begin position="1"/>
        <end position="26"/>
    </location>
</feature>
<dbReference type="EMBL" id="LNIX01000002">
    <property type="protein sequence ID" value="OXA60591.1"/>
    <property type="molecule type" value="Genomic_DNA"/>
</dbReference>
<dbReference type="AlphaFoldDB" id="A0A226EUV7"/>
<proteinExistence type="predicted"/>
<evidence type="ECO:0000313" key="3">
    <source>
        <dbReference type="EMBL" id="OXA60591.1"/>
    </source>
</evidence>
<protein>
    <submittedName>
        <fullName evidence="3">Uncharacterized protein</fullName>
    </submittedName>
</protein>
<comment type="caution">
    <text evidence="3">The sequence shown here is derived from an EMBL/GenBank/DDBJ whole genome shotgun (WGS) entry which is preliminary data.</text>
</comment>
<evidence type="ECO:0000313" key="4">
    <source>
        <dbReference type="Proteomes" id="UP000198287"/>
    </source>
</evidence>
<feature type="compositionally biased region" description="Pro residues" evidence="1">
    <location>
        <begin position="102"/>
        <end position="118"/>
    </location>
</feature>
<sequence length="126" mass="13620">MAIIKGNPKLLIILSSLVFILAGIHAQLQNETSSFESAPQRQLEDEDDETTTIPPVTVSPEQIYTNLNTALNVTSGIVQDIICRIPFLRLCEGASGLKLPTYPIPPSTMPTTPRPQPTTPARVVVG</sequence>
<dbReference type="Proteomes" id="UP000198287">
    <property type="component" value="Unassembled WGS sequence"/>
</dbReference>
<keyword evidence="4" id="KW-1185">Reference proteome</keyword>
<reference evidence="3 4" key="1">
    <citation type="submission" date="2015-12" db="EMBL/GenBank/DDBJ databases">
        <title>The genome of Folsomia candida.</title>
        <authorList>
            <person name="Faddeeva A."/>
            <person name="Derks M.F."/>
            <person name="Anvar Y."/>
            <person name="Smit S."/>
            <person name="Van Straalen N."/>
            <person name="Roelofs D."/>
        </authorList>
    </citation>
    <scope>NUCLEOTIDE SEQUENCE [LARGE SCALE GENOMIC DNA]</scope>
    <source>
        <strain evidence="3 4">VU population</strain>
        <tissue evidence="3">Whole body</tissue>
    </source>
</reference>
<feature type="region of interest" description="Disordered" evidence="1">
    <location>
        <begin position="102"/>
        <end position="126"/>
    </location>
</feature>
<accession>A0A226EUV7</accession>
<organism evidence="3 4">
    <name type="scientific">Folsomia candida</name>
    <name type="common">Springtail</name>
    <dbReference type="NCBI Taxonomy" id="158441"/>
    <lineage>
        <taxon>Eukaryota</taxon>
        <taxon>Metazoa</taxon>
        <taxon>Ecdysozoa</taxon>
        <taxon>Arthropoda</taxon>
        <taxon>Hexapoda</taxon>
        <taxon>Collembola</taxon>
        <taxon>Entomobryomorpha</taxon>
        <taxon>Isotomoidea</taxon>
        <taxon>Isotomidae</taxon>
        <taxon>Proisotominae</taxon>
        <taxon>Folsomia</taxon>
    </lineage>
</organism>
<feature type="chain" id="PRO_5012691666" evidence="2">
    <location>
        <begin position="27"/>
        <end position="126"/>
    </location>
</feature>
<evidence type="ECO:0000256" key="1">
    <source>
        <dbReference type="SAM" id="MobiDB-lite"/>
    </source>
</evidence>
<name>A0A226EUV7_FOLCA</name>